<evidence type="ECO:0000313" key="1">
    <source>
        <dbReference type="EMBL" id="EJT79154.1"/>
    </source>
</evidence>
<dbReference type="HOGENOM" id="CLU_1758913_0_0_1"/>
<dbReference type="EnsemblFungi" id="EJT79154">
    <property type="protein sequence ID" value="EJT79154"/>
    <property type="gene ID" value="GGTG_04242"/>
</dbReference>
<evidence type="ECO:0000313" key="3">
    <source>
        <dbReference type="Proteomes" id="UP000006039"/>
    </source>
</evidence>
<dbReference type="AlphaFoldDB" id="J3NSJ1"/>
<reference evidence="2" key="5">
    <citation type="submission" date="2018-04" db="UniProtKB">
        <authorList>
            <consortium name="EnsemblFungi"/>
        </authorList>
    </citation>
    <scope>IDENTIFICATION</scope>
    <source>
        <strain evidence="2">R3-111a-1</strain>
    </source>
</reference>
<dbReference type="Proteomes" id="UP000006039">
    <property type="component" value="Unassembled WGS sequence"/>
</dbReference>
<dbReference type="EMBL" id="GL385396">
    <property type="protein sequence ID" value="EJT79154.1"/>
    <property type="molecule type" value="Genomic_DNA"/>
</dbReference>
<reference evidence="3" key="1">
    <citation type="submission" date="2010-07" db="EMBL/GenBank/DDBJ databases">
        <title>The genome sequence of Gaeumannomyces graminis var. tritici strain R3-111a-1.</title>
        <authorList>
            <consortium name="The Broad Institute Genome Sequencing Platform"/>
            <person name="Ma L.-J."/>
            <person name="Dead R."/>
            <person name="Young S."/>
            <person name="Zeng Q."/>
            <person name="Koehrsen M."/>
            <person name="Alvarado L."/>
            <person name="Berlin A."/>
            <person name="Chapman S.B."/>
            <person name="Chen Z."/>
            <person name="Freedman E."/>
            <person name="Gellesch M."/>
            <person name="Goldberg J."/>
            <person name="Griggs A."/>
            <person name="Gujja S."/>
            <person name="Heilman E.R."/>
            <person name="Heiman D."/>
            <person name="Hepburn T."/>
            <person name="Howarth C."/>
            <person name="Jen D."/>
            <person name="Larson L."/>
            <person name="Mehta T."/>
            <person name="Neiman D."/>
            <person name="Pearson M."/>
            <person name="Roberts A."/>
            <person name="Saif S."/>
            <person name="Shea T."/>
            <person name="Shenoy N."/>
            <person name="Sisk P."/>
            <person name="Stolte C."/>
            <person name="Sykes S."/>
            <person name="Walk T."/>
            <person name="White J."/>
            <person name="Yandava C."/>
            <person name="Haas B."/>
            <person name="Nusbaum C."/>
            <person name="Birren B."/>
        </authorList>
    </citation>
    <scope>NUCLEOTIDE SEQUENCE [LARGE SCALE GENOMIC DNA]</scope>
    <source>
        <strain evidence="3">R3-111a-1</strain>
    </source>
</reference>
<dbReference type="VEuPathDB" id="FungiDB:GGTG_04242"/>
<reference evidence="2" key="4">
    <citation type="journal article" date="2015" name="G3 (Bethesda)">
        <title>Genome sequences of three phytopathogenic species of the Magnaporthaceae family of fungi.</title>
        <authorList>
            <person name="Okagaki L.H."/>
            <person name="Nunes C.C."/>
            <person name="Sailsbery J."/>
            <person name="Clay B."/>
            <person name="Brown D."/>
            <person name="John T."/>
            <person name="Oh Y."/>
            <person name="Young N."/>
            <person name="Fitzgerald M."/>
            <person name="Haas B.J."/>
            <person name="Zeng Q."/>
            <person name="Young S."/>
            <person name="Adiconis X."/>
            <person name="Fan L."/>
            <person name="Levin J.Z."/>
            <person name="Mitchell T.K."/>
            <person name="Okubara P.A."/>
            <person name="Farman M.L."/>
            <person name="Kohn L.M."/>
            <person name="Birren B."/>
            <person name="Ma L.-J."/>
            <person name="Dean R.A."/>
        </authorList>
    </citation>
    <scope>NUCLEOTIDE SEQUENCE</scope>
    <source>
        <strain evidence="2">R3-111a-1</strain>
    </source>
</reference>
<reference evidence="1" key="2">
    <citation type="submission" date="2010-07" db="EMBL/GenBank/DDBJ databases">
        <authorList>
            <consortium name="The Broad Institute Genome Sequencing Platform"/>
            <consortium name="Broad Institute Genome Sequencing Center for Infectious Disease"/>
            <person name="Ma L.-J."/>
            <person name="Dead R."/>
            <person name="Young S."/>
            <person name="Zeng Q."/>
            <person name="Koehrsen M."/>
            <person name="Alvarado L."/>
            <person name="Berlin A."/>
            <person name="Chapman S.B."/>
            <person name="Chen Z."/>
            <person name="Freedman E."/>
            <person name="Gellesch M."/>
            <person name="Goldberg J."/>
            <person name="Griggs A."/>
            <person name="Gujja S."/>
            <person name="Heilman E.R."/>
            <person name="Heiman D."/>
            <person name="Hepburn T."/>
            <person name="Howarth C."/>
            <person name="Jen D."/>
            <person name="Larson L."/>
            <person name="Mehta T."/>
            <person name="Neiman D."/>
            <person name="Pearson M."/>
            <person name="Roberts A."/>
            <person name="Saif S."/>
            <person name="Shea T."/>
            <person name="Shenoy N."/>
            <person name="Sisk P."/>
            <person name="Stolte C."/>
            <person name="Sykes S."/>
            <person name="Walk T."/>
            <person name="White J."/>
            <person name="Yandava C."/>
            <person name="Haas B."/>
            <person name="Nusbaum C."/>
            <person name="Birren B."/>
        </authorList>
    </citation>
    <scope>NUCLEOTIDE SEQUENCE</scope>
    <source>
        <strain evidence="1">R3-111a-1</strain>
    </source>
</reference>
<protein>
    <submittedName>
        <fullName evidence="1 2">Uncharacterized protein</fullName>
    </submittedName>
</protein>
<name>J3NSJ1_GAET3</name>
<dbReference type="GeneID" id="20344700"/>
<reference evidence="1" key="3">
    <citation type="submission" date="2010-09" db="EMBL/GenBank/DDBJ databases">
        <title>Annotation of Gaeumannomyces graminis var. tritici R3-111a-1.</title>
        <authorList>
            <consortium name="The Broad Institute Genome Sequencing Platform"/>
            <person name="Ma L.-J."/>
            <person name="Dead R."/>
            <person name="Young S.K."/>
            <person name="Zeng Q."/>
            <person name="Gargeya S."/>
            <person name="Fitzgerald M."/>
            <person name="Haas B."/>
            <person name="Abouelleil A."/>
            <person name="Alvarado L."/>
            <person name="Arachchi H.M."/>
            <person name="Berlin A."/>
            <person name="Brown A."/>
            <person name="Chapman S.B."/>
            <person name="Chen Z."/>
            <person name="Dunbar C."/>
            <person name="Freedman E."/>
            <person name="Gearin G."/>
            <person name="Gellesch M."/>
            <person name="Goldberg J."/>
            <person name="Griggs A."/>
            <person name="Gujja S."/>
            <person name="Heiman D."/>
            <person name="Howarth C."/>
            <person name="Larson L."/>
            <person name="Lui A."/>
            <person name="MacDonald P.J.P."/>
            <person name="Mehta T."/>
            <person name="Montmayeur A."/>
            <person name="Murphy C."/>
            <person name="Neiman D."/>
            <person name="Pearson M."/>
            <person name="Priest M."/>
            <person name="Roberts A."/>
            <person name="Saif S."/>
            <person name="Shea T."/>
            <person name="Shenoy N."/>
            <person name="Sisk P."/>
            <person name="Stolte C."/>
            <person name="Sykes S."/>
            <person name="Yandava C."/>
            <person name="Wortman J."/>
            <person name="Nusbaum C."/>
            <person name="Birren B."/>
        </authorList>
    </citation>
    <scope>NUCLEOTIDE SEQUENCE</scope>
    <source>
        <strain evidence="1">R3-111a-1</strain>
    </source>
</reference>
<sequence length="148" mass="16184">MPCRIWQTCVEDEICQELEALGLIESWGFAAAEPGSSDFGKIFGPDGPWQIVSTGSGRQPLWGPVQDWSNGSIYVEKVLPISGRENVAQMNISLAVLDNEAAHERAEICRLHQIRVVWASYGQSGPRAKGKHGAGWLRPVRALACTDP</sequence>
<proteinExistence type="predicted"/>
<accession>J3NSJ1</accession>
<dbReference type="RefSeq" id="XP_009220299.1">
    <property type="nucleotide sequence ID" value="XM_009222035.1"/>
</dbReference>
<organism evidence="1">
    <name type="scientific">Gaeumannomyces tritici (strain R3-111a-1)</name>
    <name type="common">Wheat and barley take-all root rot fungus</name>
    <name type="synonym">Gaeumannomyces graminis var. tritici</name>
    <dbReference type="NCBI Taxonomy" id="644352"/>
    <lineage>
        <taxon>Eukaryota</taxon>
        <taxon>Fungi</taxon>
        <taxon>Dikarya</taxon>
        <taxon>Ascomycota</taxon>
        <taxon>Pezizomycotina</taxon>
        <taxon>Sordariomycetes</taxon>
        <taxon>Sordariomycetidae</taxon>
        <taxon>Magnaporthales</taxon>
        <taxon>Magnaporthaceae</taxon>
        <taxon>Gaeumannomyces</taxon>
    </lineage>
</organism>
<evidence type="ECO:0000313" key="2">
    <source>
        <dbReference type="EnsemblFungi" id="EJT79154"/>
    </source>
</evidence>
<keyword evidence="3" id="KW-1185">Reference proteome</keyword>
<gene>
    <name evidence="2" type="primary">20344700</name>
    <name evidence="1" type="ORF">GGTG_04242</name>
</gene>